<proteinExistence type="inferred from homology"/>
<dbReference type="InterPro" id="IPR005861">
    <property type="entry name" value="HisP_aminotrans"/>
</dbReference>
<keyword evidence="5 11" id="KW-0032">Aminotransferase</keyword>
<dbReference type="InterPro" id="IPR004839">
    <property type="entry name" value="Aminotransferase_I/II_large"/>
</dbReference>
<dbReference type="SUPFAM" id="SSF53383">
    <property type="entry name" value="PLP-dependent transferases"/>
    <property type="match status" value="1"/>
</dbReference>
<dbReference type="Gene3D" id="3.90.1150.10">
    <property type="entry name" value="Aspartate Aminotransferase, domain 1"/>
    <property type="match status" value="1"/>
</dbReference>
<keyword evidence="8 11" id="KW-0663">Pyridoxal phosphate</keyword>
<dbReference type="UniPathway" id="UPA00031">
    <property type="reaction ID" value="UER00012"/>
</dbReference>
<comment type="subunit">
    <text evidence="4 11">Homodimer.</text>
</comment>
<dbReference type="GO" id="GO:0004400">
    <property type="term" value="F:histidinol-phosphate transaminase activity"/>
    <property type="evidence" value="ECO:0007669"/>
    <property type="project" value="UniProtKB-UniRule"/>
</dbReference>
<gene>
    <name evidence="11" type="primary">hisC</name>
    <name evidence="13" type="ORF">AWT59_1119</name>
</gene>
<name>A0A139BUZ6_9PROT</name>
<evidence type="ECO:0000256" key="3">
    <source>
        <dbReference type="ARBA" id="ARBA00007970"/>
    </source>
</evidence>
<dbReference type="PANTHER" id="PTHR42885">
    <property type="entry name" value="HISTIDINOL-PHOSPHATE AMINOTRANSFERASE-RELATED"/>
    <property type="match status" value="1"/>
</dbReference>
<dbReference type="InterPro" id="IPR015421">
    <property type="entry name" value="PyrdxlP-dep_Trfase_major"/>
</dbReference>
<dbReference type="EMBL" id="LSLI01000020">
    <property type="protein sequence ID" value="KXS32723.1"/>
    <property type="molecule type" value="Genomic_DNA"/>
</dbReference>
<dbReference type="Pfam" id="PF00155">
    <property type="entry name" value="Aminotran_1_2"/>
    <property type="match status" value="1"/>
</dbReference>
<dbReference type="NCBIfam" id="TIGR01141">
    <property type="entry name" value="hisC"/>
    <property type="match status" value="1"/>
</dbReference>
<evidence type="ECO:0000256" key="11">
    <source>
        <dbReference type="HAMAP-Rule" id="MF_01023"/>
    </source>
</evidence>
<evidence type="ECO:0000256" key="2">
    <source>
        <dbReference type="ARBA" id="ARBA00005011"/>
    </source>
</evidence>
<evidence type="ECO:0000259" key="12">
    <source>
        <dbReference type="Pfam" id="PF00155"/>
    </source>
</evidence>
<evidence type="ECO:0000313" key="14">
    <source>
        <dbReference type="Proteomes" id="UP000070578"/>
    </source>
</evidence>
<comment type="similarity">
    <text evidence="3 11">Belongs to the class-II pyridoxal-phosphate-dependent aminotransferase family. Histidinol-phosphate aminotransferase subfamily.</text>
</comment>
<evidence type="ECO:0000256" key="8">
    <source>
        <dbReference type="ARBA" id="ARBA00022898"/>
    </source>
</evidence>
<sequence>MKLLSAGRKNLSRQSPPPGPVGGNVISFAALLLHCVLFRSMPPISASTLAATLLRQEILDLHAYHVPDSSGYIKLDAMENPYLVPDQLRSEIAELVAGAALNRYPDPAAASLKARIREVAGLPDGVNVLLGNGSDELIQLLAMAVNKPGAVMLSVEPSFVMYRMIAAFVGMRYVGVPLLSNPGVANSGAEEFSLDMVAILAAIRRERPALIFLSYPNNPTGNLFPADDVAQIIEASPGLVVVDEAYHAFASDSFAARLLQYPNLLVMRTFSKLGMAGLRLGFLAGSAAWLEQLEKLRLPYNVGVLPQLVAEKLLEHHGMLLQQAEQIKLDRAKLYQQLSLIPVVQVYKSEANFLLFRVANATAIFSGLKQRGVLIKNLNGAHPMLKGCLRVTVGTPDENERFMIALKESIHEAE</sequence>
<organism evidence="13 14">
    <name type="scientific">Candidatus Gallionella acididurans</name>
    <dbReference type="NCBI Taxonomy" id="1796491"/>
    <lineage>
        <taxon>Bacteria</taxon>
        <taxon>Pseudomonadati</taxon>
        <taxon>Pseudomonadota</taxon>
        <taxon>Betaproteobacteria</taxon>
        <taxon>Nitrosomonadales</taxon>
        <taxon>Gallionellaceae</taxon>
        <taxon>Gallionella</taxon>
    </lineage>
</organism>
<dbReference type="PANTHER" id="PTHR42885:SF2">
    <property type="entry name" value="HISTIDINOL-PHOSPHATE AMINOTRANSFERASE"/>
    <property type="match status" value="1"/>
</dbReference>
<reference evidence="13 14" key="1">
    <citation type="submission" date="2016-02" db="EMBL/GenBank/DDBJ databases">
        <authorList>
            <person name="Wen L."/>
            <person name="He K."/>
            <person name="Yang H."/>
        </authorList>
    </citation>
    <scope>NUCLEOTIDE SEQUENCE [LARGE SCALE GENOMIC DNA]</scope>
    <source>
        <strain evidence="13">ShG14-8</strain>
    </source>
</reference>
<protein>
    <recommendedName>
        <fullName evidence="11">Histidinol-phosphate aminotransferase</fullName>
        <ecNumber evidence="11">2.6.1.9</ecNumber>
    </recommendedName>
    <alternativeName>
        <fullName evidence="11">Imidazole acetol-phosphate transaminase</fullName>
    </alternativeName>
</protein>
<comment type="catalytic activity">
    <reaction evidence="10 11">
        <text>L-histidinol phosphate + 2-oxoglutarate = 3-(imidazol-4-yl)-2-oxopropyl phosphate + L-glutamate</text>
        <dbReference type="Rhea" id="RHEA:23744"/>
        <dbReference type="ChEBI" id="CHEBI:16810"/>
        <dbReference type="ChEBI" id="CHEBI:29985"/>
        <dbReference type="ChEBI" id="CHEBI:57766"/>
        <dbReference type="ChEBI" id="CHEBI:57980"/>
        <dbReference type="EC" id="2.6.1.9"/>
    </reaction>
</comment>
<dbReference type="InterPro" id="IPR015424">
    <property type="entry name" value="PyrdxlP-dep_Trfase"/>
</dbReference>
<dbReference type="Proteomes" id="UP000070578">
    <property type="component" value="Unassembled WGS sequence"/>
</dbReference>
<evidence type="ECO:0000313" key="13">
    <source>
        <dbReference type="EMBL" id="KXS32723.1"/>
    </source>
</evidence>
<evidence type="ECO:0000256" key="1">
    <source>
        <dbReference type="ARBA" id="ARBA00001933"/>
    </source>
</evidence>
<dbReference type="Gene3D" id="3.40.640.10">
    <property type="entry name" value="Type I PLP-dependent aspartate aminotransferase-like (Major domain)"/>
    <property type="match status" value="1"/>
</dbReference>
<accession>A0A139BUZ6</accession>
<evidence type="ECO:0000256" key="6">
    <source>
        <dbReference type="ARBA" id="ARBA00022605"/>
    </source>
</evidence>
<evidence type="ECO:0000256" key="9">
    <source>
        <dbReference type="ARBA" id="ARBA00023102"/>
    </source>
</evidence>
<evidence type="ECO:0000256" key="10">
    <source>
        <dbReference type="ARBA" id="ARBA00047481"/>
    </source>
</evidence>
<dbReference type="EC" id="2.6.1.9" evidence="11"/>
<feature type="domain" description="Aminotransferase class I/classII large" evidence="12">
    <location>
        <begin position="72"/>
        <end position="403"/>
    </location>
</feature>
<dbReference type="AlphaFoldDB" id="A0A139BUZ6"/>
<keyword evidence="7 11" id="KW-0808">Transferase</keyword>
<dbReference type="GO" id="GO:0030170">
    <property type="term" value="F:pyridoxal phosphate binding"/>
    <property type="evidence" value="ECO:0007669"/>
    <property type="project" value="InterPro"/>
</dbReference>
<reference evidence="13 14" key="2">
    <citation type="submission" date="2016-03" db="EMBL/GenBank/DDBJ databases">
        <title>New uncultured bacterium of the family Gallionellaceae from acid mine drainage: description and reconstruction of genome based on metagenomic analysis of microbial community.</title>
        <authorList>
            <person name="Kadnikov V."/>
            <person name="Ivasenko D."/>
            <person name="Beletsky A."/>
            <person name="Mardanov A."/>
            <person name="Danilova E."/>
            <person name="Pimenov N."/>
            <person name="Karnachuk O."/>
            <person name="Ravin N."/>
        </authorList>
    </citation>
    <scope>NUCLEOTIDE SEQUENCE [LARGE SCALE GENOMIC DNA]</scope>
    <source>
        <strain evidence="13">ShG14-8</strain>
    </source>
</reference>
<evidence type="ECO:0000256" key="7">
    <source>
        <dbReference type="ARBA" id="ARBA00022679"/>
    </source>
</evidence>
<feature type="modified residue" description="N6-(pyridoxal phosphate)lysine" evidence="11">
    <location>
        <position position="272"/>
    </location>
</feature>
<comment type="pathway">
    <text evidence="2 11">Amino-acid biosynthesis; L-histidine biosynthesis; L-histidine from 5-phospho-alpha-D-ribose 1-diphosphate: step 7/9.</text>
</comment>
<comment type="caution">
    <text evidence="13">The sequence shown here is derived from an EMBL/GenBank/DDBJ whole genome shotgun (WGS) entry which is preliminary data.</text>
</comment>
<dbReference type="GO" id="GO:0000105">
    <property type="term" value="P:L-histidine biosynthetic process"/>
    <property type="evidence" value="ECO:0007669"/>
    <property type="project" value="UniProtKB-UniRule"/>
</dbReference>
<comment type="cofactor">
    <cofactor evidence="1 11">
        <name>pyridoxal 5'-phosphate</name>
        <dbReference type="ChEBI" id="CHEBI:597326"/>
    </cofactor>
</comment>
<dbReference type="HAMAP" id="MF_01023">
    <property type="entry name" value="HisC_aminotrans_2"/>
    <property type="match status" value="1"/>
</dbReference>
<evidence type="ECO:0000256" key="4">
    <source>
        <dbReference type="ARBA" id="ARBA00011738"/>
    </source>
</evidence>
<dbReference type="CDD" id="cd00609">
    <property type="entry name" value="AAT_like"/>
    <property type="match status" value="1"/>
</dbReference>
<evidence type="ECO:0000256" key="5">
    <source>
        <dbReference type="ARBA" id="ARBA00022576"/>
    </source>
</evidence>
<dbReference type="PATRIC" id="fig|1796491.3.peg.1222"/>
<keyword evidence="6 11" id="KW-0028">Amino-acid biosynthesis</keyword>
<keyword evidence="9 11" id="KW-0368">Histidine biosynthesis</keyword>
<dbReference type="InterPro" id="IPR015422">
    <property type="entry name" value="PyrdxlP-dep_Trfase_small"/>
</dbReference>